<proteinExistence type="predicted"/>
<comment type="caution">
    <text evidence="2">The sequence shown here is derived from an EMBL/GenBank/DDBJ whole genome shotgun (WGS) entry which is preliminary data.</text>
</comment>
<dbReference type="Pfam" id="PF18765">
    <property type="entry name" value="Polbeta"/>
    <property type="match status" value="1"/>
</dbReference>
<dbReference type="Gene3D" id="3.30.460.10">
    <property type="entry name" value="Beta Polymerase, domain 2"/>
    <property type="match status" value="1"/>
</dbReference>
<evidence type="ECO:0000313" key="2">
    <source>
        <dbReference type="EMBL" id="MBM7838808.1"/>
    </source>
</evidence>
<dbReference type="EMBL" id="JAFBCV010000005">
    <property type="protein sequence ID" value="MBM7838808.1"/>
    <property type="molecule type" value="Genomic_DNA"/>
</dbReference>
<evidence type="ECO:0000313" key="3">
    <source>
        <dbReference type="Proteomes" id="UP001179280"/>
    </source>
</evidence>
<feature type="domain" description="Polymerase beta nucleotidyltransferase" evidence="1">
    <location>
        <begin position="11"/>
        <end position="63"/>
    </location>
</feature>
<gene>
    <name evidence="2" type="ORF">JOC54_002067</name>
</gene>
<evidence type="ECO:0000259" key="1">
    <source>
        <dbReference type="Pfam" id="PF18765"/>
    </source>
</evidence>
<reference evidence="2" key="1">
    <citation type="submission" date="2021-01" db="EMBL/GenBank/DDBJ databases">
        <title>Genomic Encyclopedia of Type Strains, Phase IV (KMG-IV): sequencing the most valuable type-strain genomes for metagenomic binning, comparative biology and taxonomic classification.</title>
        <authorList>
            <person name="Goeker M."/>
        </authorList>
    </citation>
    <scope>NUCLEOTIDE SEQUENCE</scope>
    <source>
        <strain evidence="2">DSM 21943</strain>
    </source>
</reference>
<protein>
    <submittedName>
        <fullName evidence="2">Nucleotidyltransferase</fullName>
    </submittedName>
</protein>
<name>A0ABS2STE4_9BACI</name>
<dbReference type="SUPFAM" id="SSF81301">
    <property type="entry name" value="Nucleotidyltransferase"/>
    <property type="match status" value="1"/>
</dbReference>
<sequence>MSIQEEAVEIISAHLKKDERVQAIFLKGSMGRDEHDAYSDVDLYVLVDELQLDSFLNDRLTFLETYRSILFYEDYFIIAPQIIAVFDNLLHIDLFTVTEQTFTEKDFFKVVYDPNNKLQRFEASQSLNLTESEFSDHAYDTAWFLFKYNKAQQRGNDVWAVDLLRHVYDHFAKVLMQRYQPDRAQLGLKVVQTKLPAAVMTLVKKSMMNATPTNHRVAAIEVVKLLEGEMDWIEAELGERAQAAAFLERMIKEIRGIEEK</sequence>
<dbReference type="InterPro" id="IPR041633">
    <property type="entry name" value="Polbeta"/>
</dbReference>
<dbReference type="Proteomes" id="UP001179280">
    <property type="component" value="Unassembled WGS sequence"/>
</dbReference>
<organism evidence="2 3">
    <name type="scientific">Shouchella xiaoxiensis</name>
    <dbReference type="NCBI Taxonomy" id="766895"/>
    <lineage>
        <taxon>Bacteria</taxon>
        <taxon>Bacillati</taxon>
        <taxon>Bacillota</taxon>
        <taxon>Bacilli</taxon>
        <taxon>Bacillales</taxon>
        <taxon>Bacillaceae</taxon>
        <taxon>Shouchella</taxon>
    </lineage>
</organism>
<accession>A0ABS2STE4</accession>
<keyword evidence="3" id="KW-1185">Reference proteome</keyword>
<dbReference type="RefSeq" id="WP_204466093.1">
    <property type="nucleotide sequence ID" value="NZ_JAFBCV010000005.1"/>
</dbReference>
<dbReference type="InterPro" id="IPR043519">
    <property type="entry name" value="NT_sf"/>
</dbReference>
<dbReference type="CDD" id="cd05403">
    <property type="entry name" value="NT_KNTase_like"/>
    <property type="match status" value="1"/>
</dbReference>